<proteinExistence type="predicted"/>
<feature type="signal peptide" evidence="1">
    <location>
        <begin position="1"/>
        <end position="27"/>
    </location>
</feature>
<keyword evidence="1" id="KW-0732">Signal</keyword>
<dbReference type="EMBL" id="OU898283">
    <property type="protein sequence ID" value="CAG9838915.1"/>
    <property type="molecule type" value="Genomic_DNA"/>
</dbReference>
<name>A0A9N9XGX8_DIABA</name>
<dbReference type="AlphaFoldDB" id="A0A9N9XGX8"/>
<gene>
    <name evidence="2" type="ORF">DIABBA_LOCUS11727</name>
</gene>
<evidence type="ECO:0000256" key="1">
    <source>
        <dbReference type="SAM" id="SignalP"/>
    </source>
</evidence>
<keyword evidence="3" id="KW-1185">Reference proteome</keyword>
<sequence>MCKFKRTLLPLALLSCFKFVYLQPSTAERDTLTEHPGGTVINDKIVFSKSQSPYWLRNDLIVEFGAELVIEPGVTVKIEPQVGITVRGILTAEVSRDSININKLVPW</sequence>
<reference evidence="2" key="1">
    <citation type="submission" date="2022-01" db="EMBL/GenBank/DDBJ databases">
        <authorList>
            <person name="King R."/>
        </authorList>
    </citation>
    <scope>NUCLEOTIDE SEQUENCE</scope>
</reference>
<evidence type="ECO:0000313" key="2">
    <source>
        <dbReference type="EMBL" id="CAG9838915.1"/>
    </source>
</evidence>
<evidence type="ECO:0008006" key="4">
    <source>
        <dbReference type="Google" id="ProtNLM"/>
    </source>
</evidence>
<dbReference type="Proteomes" id="UP001153709">
    <property type="component" value="Chromosome 8"/>
</dbReference>
<dbReference type="OrthoDB" id="536948at2759"/>
<evidence type="ECO:0000313" key="3">
    <source>
        <dbReference type="Proteomes" id="UP001153709"/>
    </source>
</evidence>
<protein>
    <recommendedName>
        <fullName evidence="4">G8 domain-containing protein</fullName>
    </recommendedName>
</protein>
<feature type="chain" id="PRO_5040250886" description="G8 domain-containing protein" evidence="1">
    <location>
        <begin position="28"/>
        <end position="107"/>
    </location>
</feature>
<organism evidence="2 3">
    <name type="scientific">Diabrotica balteata</name>
    <name type="common">Banded cucumber beetle</name>
    <dbReference type="NCBI Taxonomy" id="107213"/>
    <lineage>
        <taxon>Eukaryota</taxon>
        <taxon>Metazoa</taxon>
        <taxon>Ecdysozoa</taxon>
        <taxon>Arthropoda</taxon>
        <taxon>Hexapoda</taxon>
        <taxon>Insecta</taxon>
        <taxon>Pterygota</taxon>
        <taxon>Neoptera</taxon>
        <taxon>Endopterygota</taxon>
        <taxon>Coleoptera</taxon>
        <taxon>Polyphaga</taxon>
        <taxon>Cucujiformia</taxon>
        <taxon>Chrysomeloidea</taxon>
        <taxon>Chrysomelidae</taxon>
        <taxon>Galerucinae</taxon>
        <taxon>Diabroticina</taxon>
        <taxon>Diabroticites</taxon>
        <taxon>Diabrotica</taxon>
    </lineage>
</organism>
<accession>A0A9N9XGX8</accession>